<evidence type="ECO:0000313" key="2">
    <source>
        <dbReference type="Proteomes" id="UP000003639"/>
    </source>
</evidence>
<organism evidence="1 2">
    <name type="scientific">Pseudoflavonifractor capillosus ATCC 29799</name>
    <dbReference type="NCBI Taxonomy" id="411467"/>
    <lineage>
        <taxon>Bacteria</taxon>
        <taxon>Bacillati</taxon>
        <taxon>Bacillota</taxon>
        <taxon>Clostridia</taxon>
        <taxon>Eubacteriales</taxon>
        <taxon>Oscillospiraceae</taxon>
        <taxon>Pseudoflavonifractor</taxon>
    </lineage>
</organism>
<gene>
    <name evidence="1" type="ORF">BACCAP_02196</name>
</gene>
<dbReference type="STRING" id="411467.BACCAP_02196"/>
<dbReference type="eggNOG" id="ENOG502ZA3V">
    <property type="taxonomic scope" value="Bacteria"/>
</dbReference>
<protein>
    <recommendedName>
        <fullName evidence="3">Large polyvalent protein associated domain-containing protein</fullName>
    </recommendedName>
</protein>
<evidence type="ECO:0000313" key="1">
    <source>
        <dbReference type="EMBL" id="EDM99930.1"/>
    </source>
</evidence>
<comment type="caution">
    <text evidence="1">The sequence shown here is derived from an EMBL/GenBank/DDBJ whole genome shotgun (WGS) entry which is preliminary data.</text>
</comment>
<dbReference type="Proteomes" id="UP000003639">
    <property type="component" value="Unassembled WGS sequence"/>
</dbReference>
<proteinExistence type="predicted"/>
<reference evidence="1 2" key="2">
    <citation type="submission" date="2007-06" db="EMBL/GenBank/DDBJ databases">
        <title>Draft genome sequence of Pseudoflavonifractor capillosus ATCC 29799.</title>
        <authorList>
            <person name="Sudarsanam P."/>
            <person name="Ley R."/>
            <person name="Guruge J."/>
            <person name="Turnbaugh P.J."/>
            <person name="Mahowald M."/>
            <person name="Liep D."/>
            <person name="Gordon J."/>
        </authorList>
    </citation>
    <scope>NUCLEOTIDE SEQUENCE [LARGE SCALE GENOMIC DNA]</scope>
    <source>
        <strain evidence="1 2">ATCC 29799</strain>
    </source>
</reference>
<evidence type="ECO:0008006" key="3">
    <source>
        <dbReference type="Google" id="ProtNLM"/>
    </source>
</evidence>
<dbReference type="EMBL" id="AAXG02000013">
    <property type="protein sequence ID" value="EDM99930.1"/>
    <property type="molecule type" value="Genomic_DNA"/>
</dbReference>
<accession>A6NVG1</accession>
<dbReference type="AlphaFoldDB" id="A6NVG1"/>
<name>A6NVG1_9FIRM</name>
<reference evidence="1 2" key="1">
    <citation type="submission" date="2007-04" db="EMBL/GenBank/DDBJ databases">
        <authorList>
            <person name="Fulton L."/>
            <person name="Clifton S."/>
            <person name="Fulton B."/>
            <person name="Xu J."/>
            <person name="Minx P."/>
            <person name="Pepin K.H."/>
            <person name="Johnson M."/>
            <person name="Thiruvilangam P."/>
            <person name="Bhonagiri V."/>
            <person name="Nash W.E."/>
            <person name="Mardis E.R."/>
            <person name="Wilson R.K."/>
        </authorList>
    </citation>
    <scope>NUCLEOTIDE SEQUENCE [LARGE SCALE GENOMIC DNA]</scope>
    <source>
        <strain evidence="1 2">ATCC 29799</strain>
    </source>
</reference>
<sequence>MAISLSEQLESDIKEYLHKTFGTYFSSLDERFAADIKEDVINTSDFHHGFYNDDDISIAFQRVTLGRMGHPDWQIYHLCTDTEANTMKQNVKVNTPIHIRPASHEEAGLFYSQMKETEDAALGTVGHVRMDFGSSGKGFCHTWWPHNDDQFNTKEFKGELQEVVDALRADGPLKDLPSMRSYCYRNGGELTEDGRCYGYVVDTEHYRYCLRCTPSPGDYQGYLYCYDLRQQQMVQQDKPVGRVTYASGEQTDFTDSAAFLQAIREELPYMSTTGFRYELLTDDPDIRKAADDILLDFAGEENPRRACNYGLTEKGIKAMQDAANTTLPHTYAWFVITDCNTSGEHIFRDLTLEEAIHTYLGSDRPEKRIGVTKDGIATVDLVRSLDGEQQFFTDHLKLDSFKCDPEVAAAVETLRLELEQNAPRQGMTMGGLS</sequence>
<keyword evidence="2" id="KW-1185">Reference proteome</keyword>